<dbReference type="Gene3D" id="1.25.40.10">
    <property type="entry name" value="Tetratricopeptide repeat domain"/>
    <property type="match status" value="1"/>
</dbReference>
<dbReference type="Proteomes" id="UP001600894">
    <property type="component" value="Unassembled WGS sequence"/>
</dbReference>
<evidence type="ECO:0000259" key="1">
    <source>
        <dbReference type="SMART" id="SM01043"/>
    </source>
</evidence>
<evidence type="ECO:0000313" key="2">
    <source>
        <dbReference type="EMBL" id="GAA6267725.1"/>
    </source>
</evidence>
<dbReference type="EMBL" id="BAABXL010000001">
    <property type="protein sequence ID" value="GAA6267725.1"/>
    <property type="molecule type" value="Genomic_DNA"/>
</dbReference>
<dbReference type="InterPro" id="IPR011990">
    <property type="entry name" value="TPR-like_helical_dom_sf"/>
</dbReference>
<dbReference type="InterPro" id="IPR036388">
    <property type="entry name" value="WH-like_DNA-bd_sf"/>
</dbReference>
<evidence type="ECO:0000313" key="3">
    <source>
        <dbReference type="Proteomes" id="UP001600894"/>
    </source>
</evidence>
<dbReference type="SMART" id="SM01043">
    <property type="entry name" value="BTAD"/>
    <property type="match status" value="1"/>
</dbReference>
<protein>
    <recommendedName>
        <fullName evidence="1">Bacterial transcriptional activator domain-containing protein</fullName>
    </recommendedName>
</protein>
<dbReference type="PANTHER" id="PTHR35807:SF2">
    <property type="entry name" value="TRANSCRIPTIONAL ACTIVATOR DOMAIN"/>
    <property type="match status" value="1"/>
</dbReference>
<name>A0ABQ0AUM2_9FIRM</name>
<sequence>MMPSEFDLSPTIYVHTLGGFSVKAGDKEINDSSNQSKKPWSLLEYLVVFRKKEISPAELIQVIWPDDPGVNPAGALKTLMFRSRKLLEPLDLPPQKLLVQQRGTYSWTKEYTTILDIDEFEAICAKVLNQKLSDEEALPLCLAGLDLYKGDFLPRAEYESWVIPVSTYYHSLYQKLMYHTVKILSAREDFSRITALCQTAIRIEPFDEELRYHLVYSLYRDGHTRQALEEYNNTLDLFYSEFSISPSEHFKDLYKVIRDEEQGISLSLEHIQRSLDEESAKGAFYCEYPVFRDLFQLERRAIERTGDSIYLCMLTVTGLNGQVPKTPILNKAMDHLEESIRSSLRCSDVFTRYSISQYLILLPTITSEMGEMVLKRIISNFRKIYNRKDLMVDFRLQPLLPRVRPEQF</sequence>
<dbReference type="SUPFAM" id="SSF46894">
    <property type="entry name" value="C-terminal effector domain of the bipartite response regulators"/>
    <property type="match status" value="1"/>
</dbReference>
<dbReference type="InterPro" id="IPR051677">
    <property type="entry name" value="AfsR-DnrI-RedD_regulator"/>
</dbReference>
<keyword evidence="3" id="KW-1185">Reference proteome</keyword>
<dbReference type="Pfam" id="PF03704">
    <property type="entry name" value="BTAD"/>
    <property type="match status" value="1"/>
</dbReference>
<dbReference type="InterPro" id="IPR005158">
    <property type="entry name" value="BTAD"/>
</dbReference>
<comment type="caution">
    <text evidence="2">The sequence shown here is derived from an EMBL/GenBank/DDBJ whole genome shotgun (WGS) entry which is preliminary data.</text>
</comment>
<dbReference type="RefSeq" id="WP_330589037.1">
    <property type="nucleotide sequence ID" value="NZ_BAABXL010000001.1"/>
</dbReference>
<proteinExistence type="predicted"/>
<dbReference type="InterPro" id="IPR016032">
    <property type="entry name" value="Sig_transdc_resp-reg_C-effctor"/>
</dbReference>
<dbReference type="SUPFAM" id="SSF48452">
    <property type="entry name" value="TPR-like"/>
    <property type="match status" value="1"/>
</dbReference>
<dbReference type="PANTHER" id="PTHR35807">
    <property type="entry name" value="TRANSCRIPTIONAL REGULATOR REDD-RELATED"/>
    <property type="match status" value="1"/>
</dbReference>
<accession>A0ABQ0AUM2</accession>
<organism evidence="2 3">
    <name type="scientific">Enterocloster alcoholdehydrogenati</name>
    <dbReference type="NCBI Taxonomy" id="2547410"/>
    <lineage>
        <taxon>Bacteria</taxon>
        <taxon>Bacillati</taxon>
        <taxon>Bacillota</taxon>
        <taxon>Clostridia</taxon>
        <taxon>Lachnospirales</taxon>
        <taxon>Lachnospiraceae</taxon>
        <taxon>Enterocloster</taxon>
    </lineage>
</organism>
<reference evidence="2 3" key="1">
    <citation type="submission" date="2024-04" db="EMBL/GenBank/DDBJ databases">
        <title>Defined microbial consortia suppress multidrug-resistant proinflammatory Enterobacteriaceae via ecological control.</title>
        <authorList>
            <person name="Furuichi M."/>
            <person name="Kawaguchi T."/>
            <person name="Pust M."/>
            <person name="Yasuma K."/>
            <person name="Plichta D."/>
            <person name="Hasegawa N."/>
            <person name="Ohya T."/>
            <person name="Bhattarai S."/>
            <person name="Sasajima S."/>
            <person name="Aoto Y."/>
            <person name="Tuganbaev T."/>
            <person name="Yaginuma M."/>
            <person name="Ueda M."/>
            <person name="Okahashi N."/>
            <person name="Amafuji K."/>
            <person name="Kiridooshi Y."/>
            <person name="Sugita K."/>
            <person name="Strazar M."/>
            <person name="Skelly A."/>
            <person name="Suda W."/>
            <person name="Hattori M."/>
            <person name="Nakamoto N."/>
            <person name="Caballero S."/>
            <person name="Norman J."/>
            <person name="Olle B."/>
            <person name="Tanoue T."/>
            <person name="Arita M."/>
            <person name="Bucci V."/>
            <person name="Atarashi K."/>
            <person name="Xavier R."/>
            <person name="Honda K."/>
        </authorList>
    </citation>
    <scope>NUCLEOTIDE SEQUENCE [LARGE SCALE GENOMIC DNA]</scope>
    <source>
        <strain evidence="3">f13</strain>
    </source>
</reference>
<gene>
    <name evidence="2" type="ORF">F130042H8_07850</name>
</gene>
<feature type="domain" description="Bacterial transcriptional activator" evidence="1">
    <location>
        <begin position="115"/>
        <end position="258"/>
    </location>
</feature>
<dbReference type="Gene3D" id="1.10.10.10">
    <property type="entry name" value="Winged helix-like DNA-binding domain superfamily/Winged helix DNA-binding domain"/>
    <property type="match status" value="1"/>
</dbReference>